<dbReference type="Proteomes" id="UP001519887">
    <property type="component" value="Unassembled WGS sequence"/>
</dbReference>
<evidence type="ECO:0000313" key="2">
    <source>
        <dbReference type="Proteomes" id="UP001519887"/>
    </source>
</evidence>
<keyword evidence="2" id="KW-1185">Reference proteome</keyword>
<evidence type="ECO:0000313" key="1">
    <source>
        <dbReference type="EMBL" id="MBW7454664.1"/>
    </source>
</evidence>
<accession>A0ABS7C181</accession>
<dbReference type="EMBL" id="JAHZIK010000231">
    <property type="protein sequence ID" value="MBW7454664.1"/>
    <property type="molecule type" value="Genomic_DNA"/>
</dbReference>
<proteinExistence type="predicted"/>
<protein>
    <submittedName>
        <fullName evidence="1">YmfQ family protein</fullName>
    </submittedName>
</protein>
<comment type="caution">
    <text evidence="1">The sequence shown here is derived from an EMBL/GenBank/DDBJ whole genome shotgun (WGS) entry which is preliminary data.</text>
</comment>
<sequence length="195" mass="22661">MSNSLMDYLPEFYHDIVDFAEWTGTEEVEMVSAAQAVQQLFDDQFVMTSQEQAIKRREKILGIQADPLTESLDFRKKRIINRYSTKPPFTIRYLQERLDFLVGTGHTIASVDPLHFILTVTAKIEEASLFKEVEYTVKAIKPANIIYRQETALEDTIKLEEHISLQKLNRETRLSTLWHLGRTPFAVLEQEVILK</sequence>
<reference evidence="1 2" key="1">
    <citation type="submission" date="2021-07" db="EMBL/GenBank/DDBJ databases">
        <title>Paenibacillus radiodurans sp. nov., isolated from the southeastern edge of Tengger Desert.</title>
        <authorList>
            <person name="Zhang G."/>
        </authorList>
    </citation>
    <scope>NUCLEOTIDE SEQUENCE [LARGE SCALE GENOMIC DNA]</scope>
    <source>
        <strain evidence="1 2">CCM 7311</strain>
    </source>
</reference>
<dbReference type="RefSeq" id="WP_210046067.1">
    <property type="nucleotide sequence ID" value="NZ_JBHLVU010000028.1"/>
</dbReference>
<organism evidence="1 2">
    <name type="scientific">Paenibacillus sepulcri</name>
    <dbReference type="NCBI Taxonomy" id="359917"/>
    <lineage>
        <taxon>Bacteria</taxon>
        <taxon>Bacillati</taxon>
        <taxon>Bacillota</taxon>
        <taxon>Bacilli</taxon>
        <taxon>Bacillales</taxon>
        <taxon>Paenibacillaceae</taxon>
        <taxon>Paenibacillus</taxon>
    </lineage>
</organism>
<gene>
    <name evidence="1" type="ORF">K0U00_11545</name>
</gene>
<name>A0ABS7C181_9BACL</name>
<dbReference type="Pfam" id="PF10076">
    <property type="entry name" value="Phage_Mu_Gp48"/>
    <property type="match status" value="1"/>
</dbReference>
<dbReference type="InterPro" id="IPR018755">
    <property type="entry name" value="Phage_Mu_Gp48"/>
</dbReference>